<accession>A0A645HTG3</accession>
<evidence type="ECO:0000313" key="1">
    <source>
        <dbReference type="EMBL" id="MPN39444.1"/>
    </source>
</evidence>
<proteinExistence type="predicted"/>
<sequence>MLLAEAHKFLSLSPARKVRVNAKGVDDHDLLRSGLKVPLNAAVFRRLNLVENYAAKQRAVLLSHIQRALLKRRPGVGEGGVEVLLPVGMAHRLLTVQQFPIKRVHPVKVPFLRKSNHQCLLLCF</sequence>
<organism evidence="1">
    <name type="scientific">bioreactor metagenome</name>
    <dbReference type="NCBI Taxonomy" id="1076179"/>
    <lineage>
        <taxon>unclassified sequences</taxon>
        <taxon>metagenomes</taxon>
        <taxon>ecological metagenomes</taxon>
    </lineage>
</organism>
<dbReference type="AlphaFoldDB" id="A0A645HTG3"/>
<gene>
    <name evidence="1" type="ORF">SDC9_186972</name>
</gene>
<protein>
    <submittedName>
        <fullName evidence="1">Uncharacterized protein</fullName>
    </submittedName>
</protein>
<dbReference type="EMBL" id="VSSQ01095271">
    <property type="protein sequence ID" value="MPN39444.1"/>
    <property type="molecule type" value="Genomic_DNA"/>
</dbReference>
<reference evidence="1" key="1">
    <citation type="submission" date="2019-08" db="EMBL/GenBank/DDBJ databases">
        <authorList>
            <person name="Kucharzyk K."/>
            <person name="Murdoch R.W."/>
            <person name="Higgins S."/>
            <person name="Loffler F."/>
        </authorList>
    </citation>
    <scope>NUCLEOTIDE SEQUENCE</scope>
</reference>
<name>A0A645HTG3_9ZZZZ</name>
<comment type="caution">
    <text evidence="1">The sequence shown here is derived from an EMBL/GenBank/DDBJ whole genome shotgun (WGS) entry which is preliminary data.</text>
</comment>